<protein>
    <recommendedName>
        <fullName evidence="3">OMP1 protein</fullName>
    </recommendedName>
</protein>
<dbReference type="Proteomes" id="UP000007597">
    <property type="component" value="Segment"/>
</dbReference>
<dbReference type="Pfam" id="PF19847">
    <property type="entry name" value="DUF6322"/>
    <property type="match status" value="1"/>
</dbReference>
<reference evidence="1 2" key="1">
    <citation type="submission" date="2011-07" db="EMBL/GenBank/DDBJ databases">
        <title>Viral Tagging: a high-throughput approach to explore virus-host interactions.</title>
        <authorList>
            <person name="Deng L."/>
            <person name="Sullivan M.B."/>
            <person name="Poulos B."/>
            <person name="Ignacio Espinoza J.C."/>
        </authorList>
    </citation>
    <scope>NUCLEOTIDE SEQUENCE [LARGE SCALE GENOMIC DNA]</scope>
</reference>
<dbReference type="KEGG" id="vg:14005432"/>
<dbReference type="InterPro" id="IPR046285">
    <property type="entry name" value="DUF6322"/>
</dbReference>
<organism evidence="1 2">
    <name type="scientific">Synechococcus phage metaG-MbCM1</name>
    <dbReference type="NCBI Taxonomy" id="1079999"/>
    <lineage>
        <taxon>Viruses</taxon>
        <taxon>Duplodnaviria</taxon>
        <taxon>Heunggongvirae</taxon>
        <taxon>Uroviricota</taxon>
        <taxon>Caudoviricetes</taxon>
        <taxon>Pantevenvirales</taxon>
        <taxon>Kyanoviridae</taxon>
        <taxon>Galenevirus</taxon>
        <taxon>Galenevirus mbcm1</taxon>
    </lineage>
</organism>
<dbReference type="OrthoDB" id="16899at10239"/>
<keyword evidence="2" id="KW-1185">Reference proteome</keyword>
<evidence type="ECO:0000313" key="2">
    <source>
        <dbReference type="Proteomes" id="UP000007597"/>
    </source>
</evidence>
<accession>H8ZNE7</accession>
<name>H8ZNE7_9CAUD</name>
<evidence type="ECO:0008006" key="3">
    <source>
        <dbReference type="Google" id="ProtNLM"/>
    </source>
</evidence>
<sequence length="168" mass="16341">MKKILPLVMLLMAGSAAHAGGIVSKHQSSLQHTVEAGYNSYTRVGNAFSISGTNVTTSHTPSGGSAVSGGIGINSYSATTGVASVGEISATQTGSGSFNFSQSFTAGDAAGSGTDEALFGNQVQNSGGTAGSAAVGTVTNAHAVTLTGGGLAGTTTTGQFVSEISVFD</sequence>
<proteinExistence type="predicted"/>
<dbReference type="RefSeq" id="YP_007001659.1">
    <property type="nucleotide sequence ID" value="NC_019443.1"/>
</dbReference>
<evidence type="ECO:0000313" key="1">
    <source>
        <dbReference type="EMBL" id="AFD03008.1"/>
    </source>
</evidence>
<dbReference type="GeneID" id="14005432"/>
<dbReference type="EMBL" id="JN371769">
    <property type="protein sequence ID" value="AFD03008.1"/>
    <property type="molecule type" value="Genomic_DNA"/>
</dbReference>